<dbReference type="PRINTS" id="PR00040">
    <property type="entry name" value="HTHMERR"/>
</dbReference>
<dbReference type="PANTHER" id="PTHR30204">
    <property type="entry name" value="REDOX-CYCLING DRUG-SENSING TRANSCRIPTIONAL ACTIVATOR SOXR"/>
    <property type="match status" value="1"/>
</dbReference>
<proteinExistence type="predicted"/>
<organism evidence="6 7">
    <name type="scientific">Demequina zhanjiangensis</name>
    <dbReference type="NCBI Taxonomy" id="3051659"/>
    <lineage>
        <taxon>Bacteria</taxon>
        <taxon>Bacillati</taxon>
        <taxon>Actinomycetota</taxon>
        <taxon>Actinomycetes</taxon>
        <taxon>Micrococcales</taxon>
        <taxon>Demequinaceae</taxon>
        <taxon>Demequina</taxon>
    </lineage>
</organism>
<dbReference type="Proteomes" id="UP001172738">
    <property type="component" value="Unassembled WGS sequence"/>
</dbReference>
<dbReference type="EMBL" id="JAUHPV010000007">
    <property type="protein sequence ID" value="MDN4473737.1"/>
    <property type="molecule type" value="Genomic_DNA"/>
</dbReference>
<evidence type="ECO:0000256" key="2">
    <source>
        <dbReference type="ARBA" id="ARBA00023015"/>
    </source>
</evidence>
<name>A0ABT8G3Z0_9MICO</name>
<dbReference type="RefSeq" id="WP_301129552.1">
    <property type="nucleotide sequence ID" value="NZ_JAUHPV010000007.1"/>
</dbReference>
<dbReference type="PROSITE" id="PS50937">
    <property type="entry name" value="HTH_MERR_2"/>
    <property type="match status" value="1"/>
</dbReference>
<comment type="caution">
    <text evidence="6">The sequence shown here is derived from an EMBL/GenBank/DDBJ whole genome shotgun (WGS) entry which is preliminary data.</text>
</comment>
<dbReference type="SUPFAM" id="SSF46955">
    <property type="entry name" value="Putative DNA-binding domain"/>
    <property type="match status" value="1"/>
</dbReference>
<dbReference type="Gene3D" id="1.10.1660.10">
    <property type="match status" value="1"/>
</dbReference>
<evidence type="ECO:0000256" key="1">
    <source>
        <dbReference type="ARBA" id="ARBA00022491"/>
    </source>
</evidence>
<evidence type="ECO:0000256" key="3">
    <source>
        <dbReference type="ARBA" id="ARBA00023125"/>
    </source>
</evidence>
<feature type="domain" description="HTH merR-type" evidence="5">
    <location>
        <begin position="1"/>
        <end position="68"/>
    </location>
</feature>
<dbReference type="InterPro" id="IPR000551">
    <property type="entry name" value="MerR-type_HTH_dom"/>
</dbReference>
<keyword evidence="2" id="KW-0805">Transcription regulation</keyword>
<dbReference type="InterPro" id="IPR047057">
    <property type="entry name" value="MerR_fam"/>
</dbReference>
<keyword evidence="3" id="KW-0238">DNA-binding</keyword>
<reference evidence="6" key="1">
    <citation type="submission" date="2023-06" db="EMBL/GenBank/DDBJ databases">
        <title>SYSU T00b26.</title>
        <authorList>
            <person name="Gao L."/>
            <person name="Fang B.-Z."/>
            <person name="Li W.-J."/>
        </authorList>
    </citation>
    <scope>NUCLEOTIDE SEQUENCE</scope>
    <source>
        <strain evidence="6">SYSU T00b26</strain>
    </source>
</reference>
<sequence>MRIGEAAAAIGVPEHVLRHWDAEGVVVADRLSSGHRDYTEEHLQRLRVLRACQGIGMSLPQIRQVLHRHEAGREEMLREQLLRLRRQRADLERAEAFLAHVVGCEHDLLTRCPRCSAYG</sequence>
<keyword evidence="1" id="KW-0678">Repressor</keyword>
<accession>A0ABT8G3Z0</accession>
<protein>
    <submittedName>
        <fullName evidence="6">Helix-turn-helix domain-containing protein</fullName>
    </submittedName>
</protein>
<dbReference type="CDD" id="cd00592">
    <property type="entry name" value="HTH_MerR-like"/>
    <property type="match status" value="1"/>
</dbReference>
<dbReference type="InterPro" id="IPR009061">
    <property type="entry name" value="DNA-bd_dom_put_sf"/>
</dbReference>
<gene>
    <name evidence="6" type="ORF">QQX04_12095</name>
</gene>
<keyword evidence="4" id="KW-0804">Transcription</keyword>
<keyword evidence="7" id="KW-1185">Reference proteome</keyword>
<dbReference type="Pfam" id="PF13411">
    <property type="entry name" value="MerR_1"/>
    <property type="match status" value="1"/>
</dbReference>
<evidence type="ECO:0000259" key="5">
    <source>
        <dbReference type="PROSITE" id="PS50937"/>
    </source>
</evidence>
<evidence type="ECO:0000313" key="6">
    <source>
        <dbReference type="EMBL" id="MDN4473737.1"/>
    </source>
</evidence>
<dbReference type="PANTHER" id="PTHR30204:SF69">
    <property type="entry name" value="MERR-FAMILY TRANSCRIPTIONAL REGULATOR"/>
    <property type="match status" value="1"/>
</dbReference>
<evidence type="ECO:0000313" key="7">
    <source>
        <dbReference type="Proteomes" id="UP001172738"/>
    </source>
</evidence>
<dbReference type="SMART" id="SM00422">
    <property type="entry name" value="HTH_MERR"/>
    <property type="match status" value="1"/>
</dbReference>
<evidence type="ECO:0000256" key="4">
    <source>
        <dbReference type="ARBA" id="ARBA00023163"/>
    </source>
</evidence>